<sequence>MILSSPLTRALQTCLISLKDHPTAKSKGVTLCRDLREIKTLGGFDAKGKCFGPAIMTRTEEKLIKKIKEANTLGDVSENQVKRYLEMAKEACKTKIDYNDANTQWWVLKDTKSDVKERLEDFLSYIRYCPGNTFICVGHSMFLKALFTHCLSKEWSARHPQVAQNLKTEKLTNAGCVAADFTFRGSSKEWEITEAKLLFETGFQFRRTRSHSPGGSRSPRNGKRSERLLSDGSEALALSGRRKPAGGGGVSRNVSSTRSSPLPEDESKHR</sequence>
<dbReference type="AlphaFoldDB" id="A0A7S3YWL0"/>
<accession>A0A7S3YWL0</accession>
<name>A0A7S3YWL0_9EUKA</name>
<gene>
    <name evidence="2" type="ORF">LGLO00237_LOCUS15725</name>
</gene>
<dbReference type="EMBL" id="HBIV01021834">
    <property type="protein sequence ID" value="CAE0664122.1"/>
    <property type="molecule type" value="Transcribed_RNA"/>
</dbReference>
<dbReference type="SUPFAM" id="SSF53254">
    <property type="entry name" value="Phosphoglycerate mutase-like"/>
    <property type="match status" value="1"/>
</dbReference>
<dbReference type="InterPro" id="IPR029033">
    <property type="entry name" value="His_PPase_superfam"/>
</dbReference>
<organism evidence="2">
    <name type="scientific">Lotharella globosa</name>
    <dbReference type="NCBI Taxonomy" id="91324"/>
    <lineage>
        <taxon>Eukaryota</taxon>
        <taxon>Sar</taxon>
        <taxon>Rhizaria</taxon>
        <taxon>Cercozoa</taxon>
        <taxon>Chlorarachniophyceae</taxon>
        <taxon>Lotharella</taxon>
    </lineage>
</organism>
<reference evidence="2" key="1">
    <citation type="submission" date="2021-01" db="EMBL/GenBank/DDBJ databases">
        <authorList>
            <person name="Corre E."/>
            <person name="Pelletier E."/>
            <person name="Niang G."/>
            <person name="Scheremetjew M."/>
            <person name="Finn R."/>
            <person name="Kale V."/>
            <person name="Holt S."/>
            <person name="Cochrane G."/>
            <person name="Meng A."/>
            <person name="Brown T."/>
            <person name="Cohen L."/>
        </authorList>
    </citation>
    <scope>NUCLEOTIDE SEQUENCE</scope>
    <source>
        <strain evidence="2">CCCM811</strain>
    </source>
</reference>
<evidence type="ECO:0000256" key="1">
    <source>
        <dbReference type="SAM" id="MobiDB-lite"/>
    </source>
</evidence>
<protein>
    <submittedName>
        <fullName evidence="2">Uncharacterized protein</fullName>
    </submittedName>
</protein>
<feature type="region of interest" description="Disordered" evidence="1">
    <location>
        <begin position="207"/>
        <end position="270"/>
    </location>
</feature>
<evidence type="ECO:0000313" key="2">
    <source>
        <dbReference type="EMBL" id="CAE0664122.1"/>
    </source>
</evidence>
<dbReference type="Gene3D" id="3.40.50.1240">
    <property type="entry name" value="Phosphoglycerate mutase-like"/>
    <property type="match status" value="1"/>
</dbReference>
<proteinExistence type="predicted"/>